<protein>
    <submittedName>
        <fullName evidence="7">Transcriptional regulator</fullName>
    </submittedName>
</protein>
<evidence type="ECO:0000259" key="6">
    <source>
        <dbReference type="PROSITE" id="PS51078"/>
    </source>
</evidence>
<keyword evidence="1" id="KW-0805">Transcription regulation</keyword>
<proteinExistence type="predicted"/>
<dbReference type="AlphaFoldDB" id="A0A918DYC5"/>
<comment type="caution">
    <text evidence="7">The sequence shown here is derived from an EMBL/GenBank/DDBJ whole genome shotgun (WGS) entry which is preliminary data.</text>
</comment>
<dbReference type="EMBL" id="BMMS01000017">
    <property type="protein sequence ID" value="GGO91615.1"/>
    <property type="molecule type" value="Genomic_DNA"/>
</dbReference>
<evidence type="ECO:0000256" key="4">
    <source>
        <dbReference type="SAM" id="MobiDB-lite"/>
    </source>
</evidence>
<dbReference type="GO" id="GO:0003700">
    <property type="term" value="F:DNA-binding transcription factor activity"/>
    <property type="evidence" value="ECO:0007669"/>
    <property type="project" value="TreeGrafter"/>
</dbReference>
<dbReference type="Gene3D" id="1.10.10.10">
    <property type="entry name" value="Winged helix-like DNA-binding domain superfamily/Winged helix DNA-binding domain"/>
    <property type="match status" value="1"/>
</dbReference>
<dbReference type="InterPro" id="IPR036390">
    <property type="entry name" value="WH_DNA-bd_sf"/>
</dbReference>
<dbReference type="SUPFAM" id="SSF46785">
    <property type="entry name" value="Winged helix' DNA-binding domain"/>
    <property type="match status" value="1"/>
</dbReference>
<dbReference type="Gene3D" id="3.30.450.40">
    <property type="match status" value="1"/>
</dbReference>
<feature type="region of interest" description="Disordered" evidence="4">
    <location>
        <begin position="42"/>
        <end position="66"/>
    </location>
</feature>
<gene>
    <name evidence="7" type="ORF">GCM10012280_39900</name>
</gene>
<dbReference type="SMART" id="SM00346">
    <property type="entry name" value="HTH_ICLR"/>
    <property type="match status" value="1"/>
</dbReference>
<dbReference type="SUPFAM" id="SSF55781">
    <property type="entry name" value="GAF domain-like"/>
    <property type="match status" value="1"/>
</dbReference>
<keyword evidence="2" id="KW-0238">DNA-binding</keyword>
<dbReference type="InterPro" id="IPR005471">
    <property type="entry name" value="Tscrpt_reg_IclR_N"/>
</dbReference>
<dbReference type="PROSITE" id="PS51077">
    <property type="entry name" value="HTH_ICLR"/>
    <property type="match status" value="1"/>
</dbReference>
<reference evidence="7" key="1">
    <citation type="journal article" date="2014" name="Int. J. Syst. Evol. Microbiol.">
        <title>Complete genome sequence of Corynebacterium casei LMG S-19264T (=DSM 44701T), isolated from a smear-ripened cheese.</title>
        <authorList>
            <consortium name="US DOE Joint Genome Institute (JGI-PGF)"/>
            <person name="Walter F."/>
            <person name="Albersmeier A."/>
            <person name="Kalinowski J."/>
            <person name="Ruckert C."/>
        </authorList>
    </citation>
    <scope>NUCLEOTIDE SEQUENCE</scope>
    <source>
        <strain evidence="7">CGMCC 4.7201</strain>
    </source>
</reference>
<feature type="region of interest" description="Disordered" evidence="4">
    <location>
        <begin position="1"/>
        <end position="27"/>
    </location>
</feature>
<evidence type="ECO:0000256" key="2">
    <source>
        <dbReference type="ARBA" id="ARBA00023125"/>
    </source>
</evidence>
<organism evidence="7 8">
    <name type="scientific">Wenjunlia tyrosinilytica</name>
    <dbReference type="NCBI Taxonomy" id="1544741"/>
    <lineage>
        <taxon>Bacteria</taxon>
        <taxon>Bacillati</taxon>
        <taxon>Actinomycetota</taxon>
        <taxon>Actinomycetes</taxon>
        <taxon>Kitasatosporales</taxon>
        <taxon>Streptomycetaceae</taxon>
        <taxon>Wenjunlia</taxon>
    </lineage>
</organism>
<dbReference type="GO" id="GO:0045892">
    <property type="term" value="P:negative regulation of DNA-templated transcription"/>
    <property type="evidence" value="ECO:0007669"/>
    <property type="project" value="TreeGrafter"/>
</dbReference>
<evidence type="ECO:0000313" key="8">
    <source>
        <dbReference type="Proteomes" id="UP000641932"/>
    </source>
</evidence>
<feature type="compositionally biased region" description="Basic residues" evidence="4">
    <location>
        <begin position="52"/>
        <end position="64"/>
    </location>
</feature>
<dbReference type="Pfam" id="PF01614">
    <property type="entry name" value="IclR_C"/>
    <property type="match status" value="1"/>
</dbReference>
<keyword evidence="3" id="KW-0804">Transcription</keyword>
<evidence type="ECO:0000313" key="7">
    <source>
        <dbReference type="EMBL" id="GGO91615.1"/>
    </source>
</evidence>
<dbReference type="PROSITE" id="PS51078">
    <property type="entry name" value="ICLR_ED"/>
    <property type="match status" value="1"/>
</dbReference>
<accession>A0A918DYC5</accession>
<feature type="domain" description="HTH iclR-type" evidence="5">
    <location>
        <begin position="68"/>
        <end position="129"/>
    </location>
</feature>
<reference evidence="7" key="2">
    <citation type="submission" date="2020-09" db="EMBL/GenBank/DDBJ databases">
        <authorList>
            <person name="Sun Q."/>
            <person name="Zhou Y."/>
        </authorList>
    </citation>
    <scope>NUCLEOTIDE SEQUENCE</scope>
    <source>
        <strain evidence="7">CGMCC 4.7201</strain>
    </source>
</reference>
<dbReference type="PANTHER" id="PTHR30136:SF24">
    <property type="entry name" value="HTH-TYPE TRANSCRIPTIONAL REPRESSOR ALLR"/>
    <property type="match status" value="1"/>
</dbReference>
<dbReference type="InterPro" id="IPR050707">
    <property type="entry name" value="HTH_MetabolicPath_Reg"/>
</dbReference>
<dbReference type="Proteomes" id="UP000641932">
    <property type="component" value="Unassembled WGS sequence"/>
</dbReference>
<keyword evidence="8" id="KW-1185">Reference proteome</keyword>
<feature type="domain" description="IclR-ED" evidence="6">
    <location>
        <begin position="130"/>
        <end position="318"/>
    </location>
</feature>
<dbReference type="InterPro" id="IPR029016">
    <property type="entry name" value="GAF-like_dom_sf"/>
</dbReference>
<dbReference type="GO" id="GO:0003677">
    <property type="term" value="F:DNA binding"/>
    <property type="evidence" value="ECO:0007669"/>
    <property type="project" value="UniProtKB-KW"/>
</dbReference>
<sequence>MEVRGLPPGQDGPDSWASGRRPPGTGDFIELNQSGVIRVTAGMNSHPEHHRSPQKSSRVRGRRPPRGEPVLERAFRLLACFEPQTPVRSLTALAAHARLPKATALRLARQLVEQGALERTDAGHYTIGLRLLELASLAPRGHGLRDTALPYLEDLHHATRQHVQLVVREGLDGVLVERLSARDAQPIMYRVGGRIPLNATAPGLVLLAFAPTSVQEEYLAGSRPTEEDENDRHPTGEALRAELAAVRRDRFAVYSRRQWDIPMTGVSAPVLDRHDTIAAVSVVTPSQQIPPTGHIPAVVAVARAITRALAQTAPALSQ</sequence>
<dbReference type="Pfam" id="PF09339">
    <property type="entry name" value="HTH_IclR"/>
    <property type="match status" value="1"/>
</dbReference>
<dbReference type="InterPro" id="IPR014757">
    <property type="entry name" value="Tscrpt_reg_IclR_C"/>
</dbReference>
<name>A0A918DYC5_9ACTN</name>
<evidence type="ECO:0000256" key="3">
    <source>
        <dbReference type="ARBA" id="ARBA00023163"/>
    </source>
</evidence>
<evidence type="ECO:0000259" key="5">
    <source>
        <dbReference type="PROSITE" id="PS51077"/>
    </source>
</evidence>
<dbReference type="InterPro" id="IPR036388">
    <property type="entry name" value="WH-like_DNA-bd_sf"/>
</dbReference>
<dbReference type="PANTHER" id="PTHR30136">
    <property type="entry name" value="HELIX-TURN-HELIX TRANSCRIPTIONAL REGULATOR, ICLR FAMILY"/>
    <property type="match status" value="1"/>
</dbReference>
<evidence type="ECO:0000256" key="1">
    <source>
        <dbReference type="ARBA" id="ARBA00023015"/>
    </source>
</evidence>